<dbReference type="AlphaFoldDB" id="A0A2Y9C0Z1"/>
<accession>A0A2Y9C0Z1</accession>
<dbReference type="Proteomes" id="UP000250028">
    <property type="component" value="Unassembled WGS sequence"/>
</dbReference>
<evidence type="ECO:0000313" key="1">
    <source>
        <dbReference type="EMBL" id="SSA33363.1"/>
    </source>
</evidence>
<reference evidence="2" key="1">
    <citation type="submission" date="2016-10" db="EMBL/GenBank/DDBJ databases">
        <authorList>
            <person name="Varghese N."/>
            <person name="Submissions S."/>
        </authorList>
    </citation>
    <scope>NUCLEOTIDE SEQUENCE [LARGE SCALE GENOMIC DNA]</scope>
    <source>
        <strain evidence="2">DSM 22951</strain>
    </source>
</reference>
<evidence type="ECO:0000313" key="2">
    <source>
        <dbReference type="Proteomes" id="UP000250028"/>
    </source>
</evidence>
<dbReference type="OrthoDB" id="9790578at2"/>
<dbReference type="EMBL" id="UESZ01000001">
    <property type="protein sequence ID" value="SSA33363.1"/>
    <property type="molecule type" value="Genomic_DNA"/>
</dbReference>
<name>A0A2Y9C0Z1_9MICO</name>
<keyword evidence="2" id="KW-1185">Reference proteome</keyword>
<proteinExistence type="predicted"/>
<dbReference type="RefSeq" id="WP_109684074.1">
    <property type="nucleotide sequence ID" value="NZ_QGDN01000001.1"/>
</dbReference>
<protein>
    <recommendedName>
        <fullName evidence="3">3-methyladenine DNA glycosylase</fullName>
    </recommendedName>
</protein>
<evidence type="ECO:0008006" key="3">
    <source>
        <dbReference type="Google" id="ProtNLM"/>
    </source>
</evidence>
<sequence length="291" mass="33120">MDIWQQRQAAHHARVDALVDQHLSRREEGVKHPVADFLFTYYSFRPAQLRRWHPGAGAKVPLTAPHGDWRFYTRGEHSAYVDLPDFLAHRGSSVAFVRDLLVRTADRPAQFGCFGLHEWAMVYRAGRDGIRHTDWPLRLGAAGTDDVVRAHHLKCTHYDAYRFFTKPARSLNLTVLQRDSQVSMEQPGCLHATMDLYKWAYKLTPLLPSELVVDCFELATEVRVLDMEASPYDLRDLGYDPVRIETPTGKAEYTRRQRAFAERGTQLRHALIAAIDHALSAAGPLPSAVHN</sequence>
<gene>
    <name evidence="1" type="ORF">SAMN04489750_0638</name>
</gene>
<organism evidence="1 2">
    <name type="scientific">Branchiibius hedensis</name>
    <dbReference type="NCBI Taxonomy" id="672460"/>
    <lineage>
        <taxon>Bacteria</taxon>
        <taxon>Bacillati</taxon>
        <taxon>Actinomycetota</taxon>
        <taxon>Actinomycetes</taxon>
        <taxon>Micrococcales</taxon>
        <taxon>Dermacoccaceae</taxon>
        <taxon>Branchiibius</taxon>
    </lineage>
</organism>